<evidence type="ECO:0000313" key="3">
    <source>
        <dbReference type="EMBL" id="KFH41585.1"/>
    </source>
</evidence>
<dbReference type="AlphaFoldDB" id="A0A086SWV3"/>
<comment type="caution">
    <text evidence="3">The sequence shown here is derived from an EMBL/GenBank/DDBJ whole genome shotgun (WGS) entry which is preliminary data.</text>
</comment>
<dbReference type="Pfam" id="PF07985">
    <property type="entry name" value="SRR1"/>
    <property type="match status" value="1"/>
</dbReference>
<feature type="region of interest" description="Disordered" evidence="1">
    <location>
        <begin position="1"/>
        <end position="65"/>
    </location>
</feature>
<organism evidence="3 4">
    <name type="scientific">Hapsidospora chrysogenum (strain ATCC 11550 / CBS 779.69 / DSM 880 / IAM 14645 / JCM 23072 / IMI 49137)</name>
    <name type="common">Acremonium chrysogenum</name>
    <dbReference type="NCBI Taxonomy" id="857340"/>
    <lineage>
        <taxon>Eukaryota</taxon>
        <taxon>Fungi</taxon>
        <taxon>Dikarya</taxon>
        <taxon>Ascomycota</taxon>
        <taxon>Pezizomycotina</taxon>
        <taxon>Sordariomycetes</taxon>
        <taxon>Hypocreomycetidae</taxon>
        <taxon>Hypocreales</taxon>
        <taxon>Bionectriaceae</taxon>
        <taxon>Hapsidospora</taxon>
    </lineage>
</organism>
<sequence>MPHHVSSDCRSLEPTPTPTQGDDGWIHVKPRSRLRGGGPKSRYVKPPRESAVQHTPKPLRQDTLRSPEDIAAEYHRVRSRWEDDAACQELRRRVQEDDIPSVSRAVCLGIGTFDPPDGGWETKRRTFVQLIAFLVLVESLGWSIPAMLHGPHSSPTAARSADFLEPVFTPSDKKFIESLGHQVVESPGGFDKIDDSSMLFGVHLYRPIYAKALDRSLPAIFVGTDLDVWDWVTLGQTSELASVQNVKVIEETYAKREFPQDASSTAFSSTSWYWRRPDKGSART</sequence>
<dbReference type="OrthoDB" id="5318346at2759"/>
<name>A0A086SWV3_HAPC1</name>
<reference evidence="4" key="1">
    <citation type="journal article" date="2014" name="Genome Announc.">
        <title>Genome sequence and annotation of Acremonium chrysogenum, producer of the beta-lactam antibiotic cephalosporin C.</title>
        <authorList>
            <person name="Terfehr D."/>
            <person name="Dahlmann T.A."/>
            <person name="Specht T."/>
            <person name="Zadra I."/>
            <person name="Kuernsteiner H."/>
            <person name="Kueck U."/>
        </authorList>
    </citation>
    <scope>NUCLEOTIDE SEQUENCE [LARGE SCALE GENOMIC DNA]</scope>
    <source>
        <strain evidence="4">ATCC 11550 / CBS 779.69 / DSM 880 / IAM 14645 / JCM 23072 / IMI 49137</strain>
    </source>
</reference>
<dbReference type="InterPro" id="IPR012942">
    <property type="entry name" value="SRR1-like"/>
</dbReference>
<dbReference type="HOGENOM" id="CLU_048152_0_0_1"/>
<dbReference type="Proteomes" id="UP000029964">
    <property type="component" value="Unassembled WGS sequence"/>
</dbReference>
<proteinExistence type="predicted"/>
<protein>
    <recommendedName>
        <fullName evidence="2">SRR1-like domain-containing protein</fullName>
    </recommendedName>
</protein>
<feature type="domain" description="SRR1-like" evidence="2">
    <location>
        <begin position="97"/>
        <end position="274"/>
    </location>
</feature>
<dbReference type="EMBL" id="JPKY01000122">
    <property type="protein sequence ID" value="KFH41585.1"/>
    <property type="molecule type" value="Genomic_DNA"/>
</dbReference>
<evidence type="ECO:0000313" key="4">
    <source>
        <dbReference type="Proteomes" id="UP000029964"/>
    </source>
</evidence>
<evidence type="ECO:0000256" key="1">
    <source>
        <dbReference type="SAM" id="MobiDB-lite"/>
    </source>
</evidence>
<feature type="compositionally biased region" description="Basic and acidic residues" evidence="1">
    <location>
        <begin position="1"/>
        <end position="11"/>
    </location>
</feature>
<dbReference type="PANTHER" id="PTHR42080:SF1">
    <property type="entry name" value="SRR1-LIKE DOMAIN-CONTAINING PROTEIN"/>
    <property type="match status" value="1"/>
</dbReference>
<gene>
    <name evidence="3" type="ORF">ACRE_076920</name>
</gene>
<dbReference type="PANTHER" id="PTHR42080">
    <property type="entry name" value="SRR1 DOMAIN-CONTAINING PROTEIN"/>
    <property type="match status" value="1"/>
</dbReference>
<evidence type="ECO:0000259" key="2">
    <source>
        <dbReference type="Pfam" id="PF07985"/>
    </source>
</evidence>
<accession>A0A086SWV3</accession>
<keyword evidence="4" id="KW-1185">Reference proteome</keyword>